<accession>A0A0D1XDH5</accession>
<dbReference type="STRING" id="253628.A0A0D1XDH5"/>
<feature type="compositionally biased region" description="Polar residues" evidence="1">
    <location>
        <begin position="247"/>
        <end position="258"/>
    </location>
</feature>
<feature type="compositionally biased region" description="Basic and acidic residues" evidence="1">
    <location>
        <begin position="475"/>
        <end position="484"/>
    </location>
</feature>
<protein>
    <submittedName>
        <fullName evidence="2">Uncharacterized protein</fullName>
    </submittedName>
</protein>
<dbReference type="AlphaFoldDB" id="A0A0D1XDH5"/>
<evidence type="ECO:0000256" key="1">
    <source>
        <dbReference type="SAM" id="MobiDB-lite"/>
    </source>
</evidence>
<reference evidence="2 3" key="1">
    <citation type="submission" date="2015-01" db="EMBL/GenBank/DDBJ databases">
        <title>The Genome Sequence of Ochroconis gallopava CBS43764.</title>
        <authorList>
            <consortium name="The Broad Institute Genomics Platform"/>
            <person name="Cuomo C."/>
            <person name="de Hoog S."/>
            <person name="Gorbushina A."/>
            <person name="Stielow B."/>
            <person name="Teixiera M."/>
            <person name="Abouelleil A."/>
            <person name="Chapman S.B."/>
            <person name="Priest M."/>
            <person name="Young S.K."/>
            <person name="Wortman J."/>
            <person name="Nusbaum C."/>
            <person name="Birren B."/>
        </authorList>
    </citation>
    <scope>NUCLEOTIDE SEQUENCE [LARGE SCALE GENOMIC DNA]</scope>
    <source>
        <strain evidence="2 3">CBS 43764</strain>
    </source>
</reference>
<feature type="compositionally biased region" description="Low complexity" evidence="1">
    <location>
        <begin position="444"/>
        <end position="460"/>
    </location>
</feature>
<dbReference type="GeneID" id="27316149"/>
<gene>
    <name evidence="2" type="ORF">PV09_08176</name>
</gene>
<dbReference type="EMBL" id="KN847565">
    <property type="protein sequence ID" value="KIW00286.1"/>
    <property type="molecule type" value="Genomic_DNA"/>
</dbReference>
<dbReference type="OrthoDB" id="4092340at2759"/>
<feature type="region of interest" description="Disordered" evidence="1">
    <location>
        <begin position="1"/>
        <end position="58"/>
    </location>
</feature>
<sequence length="516" mass="54839">MTYQSSFAANSGLGLPGAGYASRGKANGLKRLNLASPPKLGSLSENGVDENPPPRTSRSYLLAGLRTAPKTPSVPSSAPYNQTQHAMGNPMDQSRYAHHGGVNAPYNANQAVPHTAIGSSFPTQYGQAGQQYYSLPEQVLAPPNLDFVEDEDPQMLAQLQATKSMLALRQQLLQQQLASLTAQQFAMMNLGQTGQMYNSPQTPSTPHLGLYNHQQLMQPVVTEVPGQPGIYTVYNPLTGQTTLAADTSRQQEASQLANSPPPPTPHSVAGSFNRADTPGSRRQMSSPQNEIQSPFGQQTRSMSPPKKTPSPPAAGDVEPLPPPSANAFRRGHHKKVSSLSLTNNASVADGPKSAFIPRSHNVPPTPLTGTFGPGQARAGEHPLRQPRGPPAMEELKAKPTAAFEGSLNFAARRRRQALSNLMRAGLERHRVQRPGSGSNGSMTPVSESELSFSVPSSGSDNDSDSGRSVHGAIGSERKASRESLAEAGASAAEQRRPKAPLLALANAAEKRRSIVY</sequence>
<proteinExistence type="predicted"/>
<dbReference type="RefSeq" id="XP_016210155.1">
    <property type="nucleotide sequence ID" value="XM_016362035.1"/>
</dbReference>
<name>A0A0D1XDH5_9PEZI</name>
<dbReference type="VEuPathDB" id="FungiDB:PV09_08176"/>
<feature type="compositionally biased region" description="Polar residues" evidence="1">
    <location>
        <begin position="337"/>
        <end position="346"/>
    </location>
</feature>
<keyword evidence="3" id="KW-1185">Reference proteome</keyword>
<dbReference type="InParanoid" id="A0A0D1XDH5"/>
<feature type="region of interest" description="Disordered" evidence="1">
    <location>
        <begin position="247"/>
        <end position="391"/>
    </location>
</feature>
<organism evidence="2 3">
    <name type="scientific">Verruconis gallopava</name>
    <dbReference type="NCBI Taxonomy" id="253628"/>
    <lineage>
        <taxon>Eukaryota</taxon>
        <taxon>Fungi</taxon>
        <taxon>Dikarya</taxon>
        <taxon>Ascomycota</taxon>
        <taxon>Pezizomycotina</taxon>
        <taxon>Dothideomycetes</taxon>
        <taxon>Pleosporomycetidae</taxon>
        <taxon>Venturiales</taxon>
        <taxon>Sympoventuriaceae</taxon>
        <taxon>Verruconis</taxon>
    </lineage>
</organism>
<evidence type="ECO:0000313" key="3">
    <source>
        <dbReference type="Proteomes" id="UP000053259"/>
    </source>
</evidence>
<feature type="region of interest" description="Disordered" evidence="1">
    <location>
        <begin position="423"/>
        <end position="501"/>
    </location>
</feature>
<feature type="compositionally biased region" description="Polar residues" evidence="1">
    <location>
        <begin position="280"/>
        <end position="302"/>
    </location>
</feature>
<dbReference type="Proteomes" id="UP000053259">
    <property type="component" value="Unassembled WGS sequence"/>
</dbReference>
<dbReference type="HOGENOM" id="CLU_035325_0_0_1"/>
<evidence type="ECO:0000313" key="2">
    <source>
        <dbReference type="EMBL" id="KIW00286.1"/>
    </source>
</evidence>